<dbReference type="Proteomes" id="UP001343600">
    <property type="component" value="Unassembled WGS sequence"/>
</dbReference>
<proteinExistence type="predicted"/>
<name>A0ABU7N1P1_PSEVI</name>
<dbReference type="RefSeq" id="WP_122462537.1">
    <property type="nucleotide sequence ID" value="NZ_JAZEIH010000002.1"/>
</dbReference>
<keyword evidence="2" id="KW-1185">Reference proteome</keyword>
<dbReference type="EMBL" id="JAZEIP010000002">
    <property type="protein sequence ID" value="MEE4038839.1"/>
    <property type="molecule type" value="Genomic_DNA"/>
</dbReference>
<evidence type="ECO:0000313" key="1">
    <source>
        <dbReference type="EMBL" id="MEE4038839.1"/>
    </source>
</evidence>
<protein>
    <submittedName>
        <fullName evidence="1">Uncharacterized protein</fullName>
    </submittedName>
</protein>
<reference evidence="1 2" key="1">
    <citation type="submission" date="2024-01" db="EMBL/GenBank/DDBJ databases">
        <title>Characterization of Pseudomonas viridiflava in Georgia, USA.</title>
        <authorList>
            <person name="Zhao M."/>
            <person name="Dutta B."/>
        </authorList>
    </citation>
    <scope>NUCLEOTIDE SEQUENCE [LARGE SCALE GENOMIC DNA]</scope>
    <source>
        <strain evidence="1 2">21GA0539</strain>
    </source>
</reference>
<gene>
    <name evidence="1" type="ORF">V2I87_01920</name>
</gene>
<organism evidence="1 2">
    <name type="scientific">Pseudomonas viridiflava</name>
    <name type="common">Phytomonas viridiflava</name>
    <dbReference type="NCBI Taxonomy" id="33069"/>
    <lineage>
        <taxon>Bacteria</taxon>
        <taxon>Pseudomonadati</taxon>
        <taxon>Pseudomonadota</taxon>
        <taxon>Gammaproteobacteria</taxon>
        <taxon>Pseudomonadales</taxon>
        <taxon>Pseudomonadaceae</taxon>
        <taxon>Pseudomonas</taxon>
    </lineage>
</organism>
<accession>A0ABU7N1P1</accession>
<evidence type="ECO:0000313" key="2">
    <source>
        <dbReference type="Proteomes" id="UP001343600"/>
    </source>
</evidence>
<comment type="caution">
    <text evidence="1">The sequence shown here is derived from an EMBL/GenBank/DDBJ whole genome shotgun (WGS) entry which is preliminary data.</text>
</comment>
<sequence length="296" mass="34354">MIVYNRILLVDGYVKFYERKLYEEFGVDVGKVEGPVEGIAPIMYSSILNKKVIPRPRVVELGAEFIVPEEHAHNWNLLREKIERGDDFSHFLSKDHTVWNKVDFLLICGNIYHLHLTSRRGVGSNKELIFGIFDDEKFYAISFGDHHSVYQISDLYEKAELGWPGKFFRKAEAQSDRGDFDKRMVNDPECHMNLFTPAGKMSGHQRSYLTTLSSGNAEIRNVSLELWNAFENEKRYLIKLEDRLSDKYGYLADQKLAIDLVARRYKIFVGSKFHSYDFSKDVTISGMVSYFFKLTA</sequence>